<dbReference type="Proteomes" id="UP001497457">
    <property type="component" value="Chromosome 19rd"/>
</dbReference>
<dbReference type="Gene3D" id="3.40.50.1110">
    <property type="entry name" value="SGNH hydrolase"/>
    <property type="match status" value="1"/>
</dbReference>
<name>A0ABC8ZP72_9POAL</name>
<accession>A0ABC8ZP72</accession>
<dbReference type="InterPro" id="IPR035669">
    <property type="entry name" value="SGNH_plant_lipase-like"/>
</dbReference>
<evidence type="ECO:0000256" key="1">
    <source>
        <dbReference type="ARBA" id="ARBA00008668"/>
    </source>
</evidence>
<sequence>MTNAGAGATTNGGAGAKAAAAAPLRLQHYLVMAGVAAAVVLACLRYAPPAAGYGLLAVAPPAEAAARIGVVAVARAADGGEAGAGVRDGLPDPAVVIFNFGDSNSDTGGMAAVNGMNINLPEGRTFFRRPTGRLSDGRLVIDFICEFISTLRESLHTRYLSPYLKALGADFRNGVNFAIGGSTATPGGSPFSLDVQLHQWLYFRARSMEMINLGQRPPIDREGFRRAIYTIDIGQNDLSAYMHLPFEQVVAKIPAIVAQIKYTIETLYSHGARKFWIHGTGALGCLPQKLAIPRDDDAAGLDSHGCLKTYNAAARRFNAQLAAAMGQLRQRMVDAALVFVDMYAIKYDLVANHTAHGIARPLMACCGYGGPPYNYNHFKACMSAEMQLCDVGARFISWDGVHFTEAGNAIVAAKVLTGDYSTPRVTIAGLVNSTLVPNDG</sequence>
<dbReference type="InterPro" id="IPR001087">
    <property type="entry name" value="GDSL"/>
</dbReference>
<evidence type="ECO:0000256" key="2">
    <source>
        <dbReference type="ARBA" id="ARBA00022729"/>
    </source>
</evidence>
<dbReference type="PANTHER" id="PTHR22835:SF634">
    <property type="entry name" value="EARLY NODULE-SPECIFIC PROTEIN ENOD8"/>
    <property type="match status" value="1"/>
</dbReference>
<keyword evidence="2" id="KW-0732">Signal</keyword>
<evidence type="ECO:0000313" key="5">
    <source>
        <dbReference type="EMBL" id="CAL4963831.1"/>
    </source>
</evidence>
<dbReference type="InterPro" id="IPR036514">
    <property type="entry name" value="SGNH_hydro_sf"/>
</dbReference>
<reference evidence="5" key="1">
    <citation type="submission" date="2024-10" db="EMBL/GenBank/DDBJ databases">
        <authorList>
            <person name="Ryan C."/>
        </authorList>
    </citation>
    <scope>NUCLEOTIDE SEQUENCE [LARGE SCALE GENOMIC DNA]</scope>
</reference>
<comment type="similarity">
    <text evidence="1">Belongs to the 'GDSL' lipolytic enzyme family.</text>
</comment>
<dbReference type="Pfam" id="PF00657">
    <property type="entry name" value="Lipase_GDSL"/>
    <property type="match status" value="1"/>
</dbReference>
<keyword evidence="4" id="KW-0325">Glycoprotein</keyword>
<dbReference type="SUPFAM" id="SSF52266">
    <property type="entry name" value="SGNH hydrolase"/>
    <property type="match status" value="1"/>
</dbReference>
<protein>
    <recommendedName>
        <fullName evidence="7">GDSL esterase/lipase</fullName>
    </recommendedName>
</protein>
<dbReference type="GO" id="GO:0016787">
    <property type="term" value="F:hydrolase activity"/>
    <property type="evidence" value="ECO:0007669"/>
    <property type="project" value="UniProtKB-KW"/>
</dbReference>
<dbReference type="CDD" id="cd01837">
    <property type="entry name" value="SGNH_plant_lipase_like"/>
    <property type="match status" value="1"/>
</dbReference>
<evidence type="ECO:0000256" key="3">
    <source>
        <dbReference type="ARBA" id="ARBA00022801"/>
    </source>
</evidence>
<evidence type="ECO:0000313" key="6">
    <source>
        <dbReference type="Proteomes" id="UP001497457"/>
    </source>
</evidence>
<proteinExistence type="inferred from homology"/>
<gene>
    <name evidence="5" type="ORF">URODEC1_LOCUS46326</name>
</gene>
<evidence type="ECO:0000256" key="4">
    <source>
        <dbReference type="ARBA" id="ARBA00023180"/>
    </source>
</evidence>
<dbReference type="PANTHER" id="PTHR22835">
    <property type="entry name" value="ZINC FINGER FYVE DOMAIN CONTAINING PROTEIN"/>
    <property type="match status" value="1"/>
</dbReference>
<keyword evidence="3" id="KW-0378">Hydrolase</keyword>
<keyword evidence="6" id="KW-1185">Reference proteome</keyword>
<evidence type="ECO:0008006" key="7">
    <source>
        <dbReference type="Google" id="ProtNLM"/>
    </source>
</evidence>
<dbReference type="AlphaFoldDB" id="A0ABC8ZP72"/>
<organism evidence="5 6">
    <name type="scientific">Urochloa decumbens</name>
    <dbReference type="NCBI Taxonomy" id="240449"/>
    <lineage>
        <taxon>Eukaryota</taxon>
        <taxon>Viridiplantae</taxon>
        <taxon>Streptophyta</taxon>
        <taxon>Embryophyta</taxon>
        <taxon>Tracheophyta</taxon>
        <taxon>Spermatophyta</taxon>
        <taxon>Magnoliopsida</taxon>
        <taxon>Liliopsida</taxon>
        <taxon>Poales</taxon>
        <taxon>Poaceae</taxon>
        <taxon>PACMAD clade</taxon>
        <taxon>Panicoideae</taxon>
        <taxon>Panicodae</taxon>
        <taxon>Paniceae</taxon>
        <taxon>Melinidinae</taxon>
        <taxon>Urochloa</taxon>
    </lineage>
</organism>
<dbReference type="EMBL" id="OZ075129">
    <property type="protein sequence ID" value="CAL4963831.1"/>
    <property type="molecule type" value="Genomic_DNA"/>
</dbReference>